<evidence type="ECO:0000313" key="7">
    <source>
        <dbReference type="EMBL" id="SVC32019.1"/>
    </source>
</evidence>
<evidence type="ECO:0000256" key="3">
    <source>
        <dbReference type="SAM" id="Coils"/>
    </source>
</evidence>
<accession>A0A382L5U6</accession>
<dbReference type="SUPFAM" id="SSF111369">
    <property type="entry name" value="HlyD-like secretion proteins"/>
    <property type="match status" value="1"/>
</dbReference>
<evidence type="ECO:0000259" key="6">
    <source>
        <dbReference type="Pfam" id="PF25973"/>
    </source>
</evidence>
<feature type="non-terminal residue" evidence="7">
    <location>
        <position position="1"/>
    </location>
</feature>
<proteinExistence type="predicted"/>
<evidence type="ECO:0000259" key="5">
    <source>
        <dbReference type="Pfam" id="PF13185"/>
    </source>
</evidence>
<gene>
    <name evidence="7" type="ORF">METZ01_LOCUS284873</name>
</gene>
<dbReference type="Gene3D" id="3.30.450.40">
    <property type="match status" value="1"/>
</dbReference>
<keyword evidence="4" id="KW-0472">Membrane</keyword>
<evidence type="ECO:0000256" key="1">
    <source>
        <dbReference type="ARBA" id="ARBA00004196"/>
    </source>
</evidence>
<dbReference type="AlphaFoldDB" id="A0A382L5U6"/>
<dbReference type="PANTHER" id="PTHR32347">
    <property type="entry name" value="EFFLUX SYSTEM COMPONENT YKNX-RELATED"/>
    <property type="match status" value="1"/>
</dbReference>
<protein>
    <recommendedName>
        <fullName evidence="8">RND efflux pump membrane fusion protein barrel-sandwich domain-containing protein</fullName>
    </recommendedName>
</protein>
<keyword evidence="2 3" id="KW-0175">Coiled coil</keyword>
<keyword evidence="4" id="KW-1133">Transmembrane helix</keyword>
<dbReference type="InterPro" id="IPR058647">
    <property type="entry name" value="BSH_CzcB-like"/>
</dbReference>
<feature type="transmembrane region" description="Helical" evidence="4">
    <location>
        <begin position="200"/>
        <end position="219"/>
    </location>
</feature>
<dbReference type="InterPro" id="IPR050465">
    <property type="entry name" value="UPF0194_transport"/>
</dbReference>
<evidence type="ECO:0008006" key="8">
    <source>
        <dbReference type="Google" id="ProtNLM"/>
    </source>
</evidence>
<evidence type="ECO:0000256" key="2">
    <source>
        <dbReference type="ARBA" id="ARBA00023054"/>
    </source>
</evidence>
<feature type="domain" description="CzcB-like barrel-sandwich hybrid" evidence="6">
    <location>
        <begin position="232"/>
        <end position="355"/>
    </location>
</feature>
<dbReference type="Pfam" id="PF25973">
    <property type="entry name" value="BSH_CzcB"/>
    <property type="match status" value="1"/>
</dbReference>
<sequence length="406" mass="45455">ESSSSSPMRDNPLTWRHGVDIALLLGEEEKFATAALVLCNELKARFRASRASLGWIDNGRIELQASSHTREFDRRSVEAANLSRTMEECLDQNEEIFYPSEGSSFVAREHERFGGVEGMDALLSVPFREKGMPVGVITLERNDEPFTEEEIYSLRLAADLSATFLGDLRARSRWFGVRLLVAFRDCLVGFLGPVGLWWKVTAFLVLTFFVTAAFLPWRFRVDADFVLKTDATTYVTAPFDGFIGEVNATAGDAVSPSQCLLIMDTNDLQVRIAEAEAKHTRQEAEERSARSEGAFAEAETARLRARESEAELSLLRKRLERSVLRAQFDGLVIEGDLRERIGSPVKQGEVLFKVSRLEGVFPQLDIDEREVLEVDVGALGESAFVSRPDHRYAFRVVRIDPAALPT</sequence>
<dbReference type="EMBL" id="UINC01084933">
    <property type="protein sequence ID" value="SVC32019.1"/>
    <property type="molecule type" value="Genomic_DNA"/>
</dbReference>
<dbReference type="InterPro" id="IPR003018">
    <property type="entry name" value="GAF"/>
</dbReference>
<name>A0A382L5U6_9ZZZZ</name>
<dbReference type="Pfam" id="PF13185">
    <property type="entry name" value="GAF_2"/>
    <property type="match status" value="1"/>
</dbReference>
<keyword evidence="4" id="KW-0812">Transmembrane</keyword>
<reference evidence="7" key="1">
    <citation type="submission" date="2018-05" db="EMBL/GenBank/DDBJ databases">
        <authorList>
            <person name="Lanie J.A."/>
            <person name="Ng W.-L."/>
            <person name="Kazmierczak K.M."/>
            <person name="Andrzejewski T.M."/>
            <person name="Davidsen T.M."/>
            <person name="Wayne K.J."/>
            <person name="Tettelin H."/>
            <person name="Glass J.I."/>
            <person name="Rusch D."/>
            <person name="Podicherti R."/>
            <person name="Tsui H.-C.T."/>
            <person name="Winkler M.E."/>
        </authorList>
    </citation>
    <scope>NUCLEOTIDE SEQUENCE</scope>
</reference>
<feature type="coiled-coil region" evidence="3">
    <location>
        <begin position="265"/>
        <end position="318"/>
    </location>
</feature>
<dbReference type="PANTHER" id="PTHR32347:SF14">
    <property type="entry name" value="EFFLUX SYSTEM COMPONENT YKNX-RELATED"/>
    <property type="match status" value="1"/>
</dbReference>
<dbReference type="GO" id="GO:0030313">
    <property type="term" value="C:cell envelope"/>
    <property type="evidence" value="ECO:0007669"/>
    <property type="project" value="UniProtKB-SubCell"/>
</dbReference>
<dbReference type="InterPro" id="IPR029016">
    <property type="entry name" value="GAF-like_dom_sf"/>
</dbReference>
<evidence type="ECO:0000256" key="4">
    <source>
        <dbReference type="SAM" id="Phobius"/>
    </source>
</evidence>
<feature type="non-terminal residue" evidence="7">
    <location>
        <position position="406"/>
    </location>
</feature>
<comment type="subcellular location">
    <subcellularLocation>
        <location evidence="1">Cell envelope</location>
    </subcellularLocation>
</comment>
<feature type="domain" description="GAF" evidence="5">
    <location>
        <begin position="38"/>
        <end position="162"/>
    </location>
</feature>
<dbReference type="SUPFAM" id="SSF55781">
    <property type="entry name" value="GAF domain-like"/>
    <property type="match status" value="1"/>
</dbReference>
<organism evidence="7">
    <name type="scientific">marine metagenome</name>
    <dbReference type="NCBI Taxonomy" id="408172"/>
    <lineage>
        <taxon>unclassified sequences</taxon>
        <taxon>metagenomes</taxon>
        <taxon>ecological metagenomes</taxon>
    </lineage>
</organism>